<comment type="caution">
    <text evidence="4">The sequence shown here is derived from an EMBL/GenBank/DDBJ whole genome shotgun (WGS) entry which is preliminary data.</text>
</comment>
<evidence type="ECO:0000256" key="1">
    <source>
        <dbReference type="ARBA" id="ARBA00023002"/>
    </source>
</evidence>
<evidence type="ECO:0000256" key="2">
    <source>
        <dbReference type="ARBA" id="ARBA00023445"/>
    </source>
</evidence>
<dbReference type="CDD" id="cd05227">
    <property type="entry name" value="AR_SDR_e"/>
    <property type="match status" value="1"/>
</dbReference>
<dbReference type="SUPFAM" id="SSF51735">
    <property type="entry name" value="NAD(P)-binding Rossmann-fold domains"/>
    <property type="match status" value="1"/>
</dbReference>
<dbReference type="Pfam" id="PF01370">
    <property type="entry name" value="Epimerase"/>
    <property type="match status" value="1"/>
</dbReference>
<dbReference type="PANTHER" id="PTHR10366:SF564">
    <property type="entry name" value="STEROL-4-ALPHA-CARBOXYLATE 3-DEHYDROGENASE, DECARBOXYLATING"/>
    <property type="match status" value="1"/>
</dbReference>
<dbReference type="InterPro" id="IPR001509">
    <property type="entry name" value="Epimerase_deHydtase"/>
</dbReference>
<keyword evidence="1" id="KW-0560">Oxidoreductase</keyword>
<dbReference type="Gene3D" id="3.40.50.720">
    <property type="entry name" value="NAD(P)-binding Rossmann-like Domain"/>
    <property type="match status" value="1"/>
</dbReference>
<dbReference type="GO" id="GO:0016616">
    <property type="term" value="F:oxidoreductase activity, acting on the CH-OH group of donors, NAD or NADP as acceptor"/>
    <property type="evidence" value="ECO:0007669"/>
    <property type="project" value="TreeGrafter"/>
</dbReference>
<reference evidence="4 5" key="1">
    <citation type="submission" date="2019-03" db="EMBL/GenBank/DDBJ databases">
        <title>Sequencing 25 genomes of Wallemia mellicola.</title>
        <authorList>
            <person name="Gostincar C."/>
        </authorList>
    </citation>
    <scope>NUCLEOTIDE SEQUENCE [LARGE SCALE GENOMIC DNA]</scope>
    <source>
        <strain evidence="4 5">EXF-6152</strain>
    </source>
</reference>
<gene>
    <name evidence="4" type="ORF">E3Q22_01596</name>
</gene>
<comment type="similarity">
    <text evidence="2">Belongs to the NAD(P)-dependent epimerase/dehydratase family. Dihydroflavonol-4-reductase subfamily.</text>
</comment>
<dbReference type="InterPro" id="IPR036291">
    <property type="entry name" value="NAD(P)-bd_dom_sf"/>
</dbReference>
<evidence type="ECO:0000313" key="4">
    <source>
        <dbReference type="EMBL" id="TIB80979.1"/>
    </source>
</evidence>
<dbReference type="InterPro" id="IPR050425">
    <property type="entry name" value="NAD(P)_dehydrat-like"/>
</dbReference>
<organism evidence="4 5">
    <name type="scientific">Wallemia mellicola</name>
    <dbReference type="NCBI Taxonomy" id="1708541"/>
    <lineage>
        <taxon>Eukaryota</taxon>
        <taxon>Fungi</taxon>
        <taxon>Dikarya</taxon>
        <taxon>Basidiomycota</taxon>
        <taxon>Wallemiomycotina</taxon>
        <taxon>Wallemiomycetes</taxon>
        <taxon>Wallemiales</taxon>
        <taxon>Wallemiaceae</taxon>
        <taxon>Wallemia</taxon>
    </lineage>
</organism>
<feature type="domain" description="NAD-dependent epimerase/dehydratase" evidence="3">
    <location>
        <begin position="9"/>
        <end position="267"/>
    </location>
</feature>
<sequence length="354" mass="39079">MPAVQSGTVLVTGGSGFIGAHVVRTLLIEGFHVKTTVRSTEKGEYLKKKLSDISGGGGQLEYVIVEDIEAPNAFDEAVKGVDAILHTASPFHFNSDDPNELIGPAVEGTLNCLRSAHKFNKDVKRIVVTSSVASVMTPRDTPTTFTEEDWNTHSPKEIEEKGKDASRLDFYMASKTLAERAAWKFVEEVKPSFDLATVEPPLVLGPCIHEIPTKEKLNTSIARFYELFSGVLKDATPEKLVEPMSNIVDVRDVANTHLLALTFPSASGQRFITASDRGMVTNQDFVDALHSRLGDNEAVKKNVPIGEPNAGKKINRHRFSNDKAKDTLKQTFFSQEQTAIDTFLSLQEYEKQWN</sequence>
<evidence type="ECO:0000313" key="5">
    <source>
        <dbReference type="Proteomes" id="UP000310685"/>
    </source>
</evidence>
<evidence type="ECO:0000259" key="3">
    <source>
        <dbReference type="Pfam" id="PF01370"/>
    </source>
</evidence>
<name>A0A4T0MCZ9_9BASI</name>
<proteinExistence type="inferred from homology"/>
<dbReference type="AlphaFoldDB" id="A0A4T0MCZ9"/>
<dbReference type="EMBL" id="SPRC01000012">
    <property type="protein sequence ID" value="TIB80979.1"/>
    <property type="molecule type" value="Genomic_DNA"/>
</dbReference>
<accession>A0A4T0MCZ9</accession>
<protein>
    <submittedName>
        <fullName evidence="4">D-lactaldehyde dehydrogenase</fullName>
    </submittedName>
</protein>
<dbReference type="PANTHER" id="PTHR10366">
    <property type="entry name" value="NAD DEPENDENT EPIMERASE/DEHYDRATASE"/>
    <property type="match status" value="1"/>
</dbReference>
<dbReference type="Proteomes" id="UP000310685">
    <property type="component" value="Unassembled WGS sequence"/>
</dbReference>